<dbReference type="GO" id="GO:0003677">
    <property type="term" value="F:DNA binding"/>
    <property type="evidence" value="ECO:0007669"/>
    <property type="project" value="UniProtKB-KW"/>
</dbReference>
<comment type="caution">
    <text evidence="2">The sequence shown here is derived from an EMBL/GenBank/DDBJ whole genome shotgun (WGS) entry which is preliminary data.</text>
</comment>
<reference evidence="3" key="1">
    <citation type="submission" date="2017-09" db="EMBL/GenBank/DDBJ databases">
        <title>Depth-based differentiation of microbial function through sediment-hosted aquifers and enrichment of novel symbionts in the deep terrestrial subsurface.</title>
        <authorList>
            <person name="Probst A.J."/>
            <person name="Ladd B."/>
            <person name="Jarett J.K."/>
            <person name="Geller-Mcgrath D.E."/>
            <person name="Sieber C.M.K."/>
            <person name="Emerson J.B."/>
            <person name="Anantharaman K."/>
            <person name="Thomas B.C."/>
            <person name="Malmstrom R."/>
            <person name="Stieglmeier M."/>
            <person name="Klingl A."/>
            <person name="Woyke T."/>
            <person name="Ryan C.M."/>
            <person name="Banfield J.F."/>
        </authorList>
    </citation>
    <scope>NUCLEOTIDE SEQUENCE [LARGE SCALE GENOMIC DNA]</scope>
</reference>
<dbReference type="Pfam" id="PF02082">
    <property type="entry name" value="Rrf2"/>
    <property type="match status" value="1"/>
</dbReference>
<name>A0A2H0WNA6_9BACT</name>
<accession>A0A2H0WNA6</accession>
<protein>
    <recommendedName>
        <fullName evidence="4">Rrf2 family transcriptional regulator</fullName>
    </recommendedName>
</protein>
<dbReference type="InterPro" id="IPR036388">
    <property type="entry name" value="WH-like_DNA-bd_sf"/>
</dbReference>
<evidence type="ECO:0000313" key="2">
    <source>
        <dbReference type="EMBL" id="PIS14136.1"/>
    </source>
</evidence>
<dbReference type="SUPFAM" id="SSF46785">
    <property type="entry name" value="Winged helix' DNA-binding domain"/>
    <property type="match status" value="1"/>
</dbReference>
<dbReference type="EMBL" id="PEZJ01000007">
    <property type="protein sequence ID" value="PIS14136.1"/>
    <property type="molecule type" value="Genomic_DNA"/>
</dbReference>
<dbReference type="PROSITE" id="PS51197">
    <property type="entry name" value="HTH_RRF2_2"/>
    <property type="match status" value="1"/>
</dbReference>
<evidence type="ECO:0000313" key="3">
    <source>
        <dbReference type="Proteomes" id="UP000230033"/>
    </source>
</evidence>
<dbReference type="GO" id="GO:0005829">
    <property type="term" value="C:cytosol"/>
    <property type="evidence" value="ECO:0007669"/>
    <property type="project" value="TreeGrafter"/>
</dbReference>
<evidence type="ECO:0008006" key="4">
    <source>
        <dbReference type="Google" id="ProtNLM"/>
    </source>
</evidence>
<dbReference type="PANTHER" id="PTHR33221:SF5">
    <property type="entry name" value="HTH-TYPE TRANSCRIPTIONAL REGULATOR ISCR"/>
    <property type="match status" value="1"/>
</dbReference>
<gene>
    <name evidence="2" type="ORF">COT65_00560</name>
</gene>
<organism evidence="2 3">
    <name type="scientific">Candidatus Shapirobacteria bacterium CG09_land_8_20_14_0_10_47_13</name>
    <dbReference type="NCBI Taxonomy" id="1974481"/>
    <lineage>
        <taxon>Bacteria</taxon>
        <taxon>Candidatus Shapironibacteriota</taxon>
    </lineage>
</organism>
<proteinExistence type="predicted"/>
<sequence length="129" mass="14077">MMFDLTKKTDYGIELMVALAKSYGKGPVSLRQVVKTRHLPLKFLENIATILREENLIDAKEGKAGGYALKKAPAKISLTKIVDALQGPMEMGGCFACPKANGCGQKDVWHEVGQSVKKTIGKKTLEDLL</sequence>
<dbReference type="GO" id="GO:0003700">
    <property type="term" value="F:DNA-binding transcription factor activity"/>
    <property type="evidence" value="ECO:0007669"/>
    <property type="project" value="TreeGrafter"/>
</dbReference>
<dbReference type="Gene3D" id="1.10.10.10">
    <property type="entry name" value="Winged helix-like DNA-binding domain superfamily/Winged helix DNA-binding domain"/>
    <property type="match status" value="1"/>
</dbReference>
<dbReference type="Proteomes" id="UP000230033">
    <property type="component" value="Unassembled WGS sequence"/>
</dbReference>
<dbReference type="PANTHER" id="PTHR33221">
    <property type="entry name" value="WINGED HELIX-TURN-HELIX TRANSCRIPTIONAL REGULATOR, RRF2 FAMILY"/>
    <property type="match status" value="1"/>
</dbReference>
<dbReference type="InterPro" id="IPR000944">
    <property type="entry name" value="Tscrpt_reg_Rrf2"/>
</dbReference>
<evidence type="ECO:0000256" key="1">
    <source>
        <dbReference type="ARBA" id="ARBA00023125"/>
    </source>
</evidence>
<dbReference type="AlphaFoldDB" id="A0A2H0WNA6"/>
<dbReference type="InterPro" id="IPR036390">
    <property type="entry name" value="WH_DNA-bd_sf"/>
</dbReference>
<keyword evidence="1" id="KW-0238">DNA-binding</keyword>
<dbReference type="NCBIfam" id="TIGR00738">
    <property type="entry name" value="rrf2_super"/>
    <property type="match status" value="1"/>
</dbReference>